<reference evidence="4 5" key="1">
    <citation type="submission" date="2020-10" db="EMBL/GenBank/DDBJ databases">
        <title>complete genome sequencing of Lysobacter sp. H21R20.</title>
        <authorList>
            <person name="Bae J.-W."/>
            <person name="Lee S.-Y."/>
        </authorList>
    </citation>
    <scope>NUCLEOTIDE SEQUENCE [LARGE SCALE GENOMIC DNA]</scope>
    <source>
        <strain evidence="4 5">H21R20</strain>
    </source>
</reference>
<evidence type="ECO:0000313" key="4">
    <source>
        <dbReference type="EMBL" id="QOW18514.1"/>
    </source>
</evidence>
<evidence type="ECO:0000259" key="3">
    <source>
        <dbReference type="Pfam" id="PF07992"/>
    </source>
</evidence>
<accession>A0A7S6ZRB8</accession>
<dbReference type="InterPro" id="IPR036188">
    <property type="entry name" value="FAD/NAD-bd_sf"/>
</dbReference>
<keyword evidence="5" id="KW-1185">Reference proteome</keyword>
<organism evidence="4 5">
    <name type="scientific">Novilysobacter ciconiae</name>
    <dbReference type="NCBI Taxonomy" id="2781022"/>
    <lineage>
        <taxon>Bacteria</taxon>
        <taxon>Pseudomonadati</taxon>
        <taxon>Pseudomonadota</taxon>
        <taxon>Gammaproteobacteria</taxon>
        <taxon>Lysobacterales</taxon>
        <taxon>Lysobacteraceae</taxon>
        <taxon>Novilysobacter</taxon>
    </lineage>
</organism>
<evidence type="ECO:0000256" key="1">
    <source>
        <dbReference type="ARBA" id="ARBA00022630"/>
    </source>
</evidence>
<sequence length="304" mass="31958">MTAPDTDDTVLDCLVIGGGPGGLTAATYLARFRRKLVLVDAGQSRARWIPASHNCPGFPFGVAGNELLARFREHATQYDVPVVEDRVDALERAGNIFIARSATRQWRARSIILATGVVDLLPEIEGAEDAIATGAIRLCAVCDGYEARDDAIAVLGRGEEAIGHAEFLRTFSRSVTAIATDGLDGDPALRARAAASGVTLLAAPERWRLVDGGCEAQLPDGSRHRFDTLYPVLGSDVQSSLLSPLAAKTDDTGALIVDAHMQTSVSAVYAIGDVVSALNQISVAVGQAAIAATAVHRALPPNPR</sequence>
<dbReference type="PRINTS" id="PR00469">
    <property type="entry name" value="PNDRDTASEII"/>
</dbReference>
<dbReference type="EMBL" id="CP063656">
    <property type="protein sequence ID" value="QOW18514.1"/>
    <property type="molecule type" value="Genomic_DNA"/>
</dbReference>
<dbReference type="InterPro" id="IPR023753">
    <property type="entry name" value="FAD/NAD-binding_dom"/>
</dbReference>
<keyword evidence="1" id="KW-0285">Flavoprotein</keyword>
<gene>
    <name evidence="4" type="ORF">INQ41_07220</name>
</gene>
<dbReference type="KEGG" id="lcic:INQ41_07220"/>
<dbReference type="PANTHER" id="PTHR48105">
    <property type="entry name" value="THIOREDOXIN REDUCTASE 1-RELATED-RELATED"/>
    <property type="match status" value="1"/>
</dbReference>
<dbReference type="RefSeq" id="WP_193983168.1">
    <property type="nucleotide sequence ID" value="NZ_CP063656.1"/>
</dbReference>
<dbReference type="Gene3D" id="3.50.50.60">
    <property type="entry name" value="FAD/NAD(P)-binding domain"/>
    <property type="match status" value="2"/>
</dbReference>
<dbReference type="PRINTS" id="PR00368">
    <property type="entry name" value="FADPNR"/>
</dbReference>
<dbReference type="Proteomes" id="UP000594059">
    <property type="component" value="Chromosome"/>
</dbReference>
<dbReference type="SUPFAM" id="SSF51905">
    <property type="entry name" value="FAD/NAD(P)-binding domain"/>
    <property type="match status" value="2"/>
</dbReference>
<name>A0A7S6ZRB8_9GAMM</name>
<evidence type="ECO:0000313" key="5">
    <source>
        <dbReference type="Proteomes" id="UP000594059"/>
    </source>
</evidence>
<feature type="domain" description="FAD/NAD(P)-binding" evidence="3">
    <location>
        <begin position="12"/>
        <end position="288"/>
    </location>
</feature>
<keyword evidence="2" id="KW-0560">Oxidoreductase</keyword>
<protein>
    <submittedName>
        <fullName evidence="4">NAD(P)/FAD-dependent oxidoreductase</fullName>
    </submittedName>
</protein>
<dbReference type="AlphaFoldDB" id="A0A7S6ZRB8"/>
<dbReference type="GO" id="GO:0016491">
    <property type="term" value="F:oxidoreductase activity"/>
    <property type="evidence" value="ECO:0007669"/>
    <property type="project" value="UniProtKB-KW"/>
</dbReference>
<dbReference type="Pfam" id="PF07992">
    <property type="entry name" value="Pyr_redox_2"/>
    <property type="match status" value="1"/>
</dbReference>
<proteinExistence type="predicted"/>
<evidence type="ECO:0000256" key="2">
    <source>
        <dbReference type="ARBA" id="ARBA00023002"/>
    </source>
</evidence>
<dbReference type="InterPro" id="IPR050097">
    <property type="entry name" value="Ferredoxin-NADP_redctase_2"/>
</dbReference>